<evidence type="ECO:0000313" key="2">
    <source>
        <dbReference type="Proteomes" id="UP000257109"/>
    </source>
</evidence>
<proteinExistence type="predicted"/>
<protein>
    <submittedName>
        <fullName evidence="1">Uncharacterized protein</fullName>
    </submittedName>
</protein>
<reference evidence="1" key="1">
    <citation type="submission" date="2018-05" db="EMBL/GenBank/DDBJ databases">
        <title>Draft genome of Mucuna pruriens seed.</title>
        <authorList>
            <person name="Nnadi N.E."/>
            <person name="Vos R."/>
            <person name="Hasami M.H."/>
            <person name="Devisetty U.K."/>
            <person name="Aguiy J.C."/>
        </authorList>
    </citation>
    <scope>NUCLEOTIDE SEQUENCE [LARGE SCALE GENOMIC DNA]</scope>
    <source>
        <strain evidence="1">JCA_2017</strain>
    </source>
</reference>
<dbReference type="Proteomes" id="UP000257109">
    <property type="component" value="Unassembled WGS sequence"/>
</dbReference>
<sequence>MIICCTWAFRRTYLKLHFMSTRNERCMLNDYSWSYDIFFEHEDYSKEDKIFVCQKKDAKEIFKKFQLDECKVMNTPMNQKEKFIKDDKADKVLEA</sequence>
<keyword evidence="2" id="KW-1185">Reference proteome</keyword>
<name>A0A371HGT3_MUCPR</name>
<feature type="non-terminal residue" evidence="1">
    <location>
        <position position="1"/>
    </location>
</feature>
<organism evidence="1 2">
    <name type="scientific">Mucuna pruriens</name>
    <name type="common">Velvet bean</name>
    <name type="synonym">Dolichos pruriens</name>
    <dbReference type="NCBI Taxonomy" id="157652"/>
    <lineage>
        <taxon>Eukaryota</taxon>
        <taxon>Viridiplantae</taxon>
        <taxon>Streptophyta</taxon>
        <taxon>Embryophyta</taxon>
        <taxon>Tracheophyta</taxon>
        <taxon>Spermatophyta</taxon>
        <taxon>Magnoliopsida</taxon>
        <taxon>eudicotyledons</taxon>
        <taxon>Gunneridae</taxon>
        <taxon>Pentapetalae</taxon>
        <taxon>rosids</taxon>
        <taxon>fabids</taxon>
        <taxon>Fabales</taxon>
        <taxon>Fabaceae</taxon>
        <taxon>Papilionoideae</taxon>
        <taxon>50 kb inversion clade</taxon>
        <taxon>NPAAA clade</taxon>
        <taxon>indigoferoid/millettioid clade</taxon>
        <taxon>Phaseoleae</taxon>
        <taxon>Mucuna</taxon>
    </lineage>
</organism>
<comment type="caution">
    <text evidence="1">The sequence shown here is derived from an EMBL/GenBank/DDBJ whole genome shotgun (WGS) entry which is preliminary data.</text>
</comment>
<evidence type="ECO:0000313" key="1">
    <source>
        <dbReference type="EMBL" id="RDY02021.1"/>
    </source>
</evidence>
<dbReference type="AlphaFoldDB" id="A0A371HGT3"/>
<dbReference type="OrthoDB" id="1740642at2759"/>
<accession>A0A371HGT3</accession>
<gene>
    <name evidence="1" type="ORF">CR513_14578</name>
</gene>
<dbReference type="EMBL" id="QJKJ01002617">
    <property type="protein sequence ID" value="RDY02021.1"/>
    <property type="molecule type" value="Genomic_DNA"/>
</dbReference>